<evidence type="ECO:0000256" key="1">
    <source>
        <dbReference type="ARBA" id="ARBA00023157"/>
    </source>
</evidence>
<feature type="domain" description="SRCR" evidence="4">
    <location>
        <begin position="263"/>
        <end position="364"/>
    </location>
</feature>
<dbReference type="PROSITE" id="PS50287">
    <property type="entry name" value="SRCR_2"/>
    <property type="match status" value="1"/>
</dbReference>
<evidence type="ECO:0000256" key="2">
    <source>
        <dbReference type="PROSITE-ProRule" id="PRU00196"/>
    </source>
</evidence>
<dbReference type="InterPro" id="IPR001190">
    <property type="entry name" value="SRCR"/>
</dbReference>
<dbReference type="Pfam" id="PF00530">
    <property type="entry name" value="SRCR"/>
    <property type="match status" value="1"/>
</dbReference>
<feature type="region of interest" description="Disordered" evidence="3">
    <location>
        <begin position="549"/>
        <end position="570"/>
    </location>
</feature>
<feature type="disulfide bond" evidence="2">
    <location>
        <begin position="334"/>
        <end position="344"/>
    </location>
</feature>
<protein>
    <recommendedName>
        <fullName evidence="4">SRCR domain-containing protein</fullName>
    </recommendedName>
</protein>
<proteinExistence type="predicted"/>
<dbReference type="Gene3D" id="3.10.250.10">
    <property type="entry name" value="SRCR-like domain"/>
    <property type="match status" value="1"/>
</dbReference>
<dbReference type="SMART" id="SM00202">
    <property type="entry name" value="SR"/>
    <property type="match status" value="1"/>
</dbReference>
<reference evidence="5 6" key="1">
    <citation type="submission" date="2020-06" db="EMBL/GenBank/DDBJ databases">
        <authorList>
            <person name="Li R."/>
            <person name="Bekaert M."/>
        </authorList>
    </citation>
    <scope>NUCLEOTIDE SEQUENCE [LARGE SCALE GENOMIC DNA]</scope>
    <source>
        <strain evidence="6">wild</strain>
    </source>
</reference>
<evidence type="ECO:0000313" key="6">
    <source>
        <dbReference type="Proteomes" id="UP000507470"/>
    </source>
</evidence>
<dbReference type="SUPFAM" id="SSF56487">
    <property type="entry name" value="SRCR-like"/>
    <property type="match status" value="1"/>
</dbReference>
<sequence length="570" mass="64523">MAQVFIKGEIHVVNIFCELDDDHLSINCPAKKTVELQDVTHDESECKENSDEDVCTSDIFTNLKTYCVGNNNCSIPSSNLANENCRRTPRNIAIQYSCNYRWTDFGREMRSKVTCTSDLSEINCNHNFWRIRIKINSIALQTEHYCSTCDKRYVEQSLSNLCNNKKVCSSPENDNMCLFHQRYIKVTYWCKDETDILPEGSTAFEDTVTSTSSNFNNNTTYVSFTSSVFETSSHTTTETTLAPEHECRLNFSRLKWLLVPAILMLCKEQPSIAIDLQGRVLINAGNTNFTICSFKWDDNDANVICRSISNTSMGKAKQMHGYNQNTTIPIDFYCIGNETGLDVCKRSFNYDECNILTVAAVICCNDDGTSEECSNIIAPRSSSDFNVGKFCYRTCYWFVAACRDCDCNFDIHKKVWLTVGDEESNVISHTEYAVVDPIKRIESPFNLEFDNNTGNDYLVLDPNETGFNSLDGPPSTTGSYELAKPIEDSGYRKDKKGMETNSDNLYACSEDGVYDSAHGNGYTESESNVYSHTVDNVYDSSIHTKKNAETEDNYDHFTGKKTQDDYDISK</sequence>
<evidence type="ECO:0000256" key="3">
    <source>
        <dbReference type="SAM" id="MobiDB-lite"/>
    </source>
</evidence>
<evidence type="ECO:0000259" key="4">
    <source>
        <dbReference type="PROSITE" id="PS50287"/>
    </source>
</evidence>
<keyword evidence="6" id="KW-1185">Reference proteome</keyword>
<keyword evidence="1 2" id="KW-1015">Disulfide bond</keyword>
<comment type="caution">
    <text evidence="2">Lacks conserved residue(s) required for the propagation of feature annotation.</text>
</comment>
<evidence type="ECO:0000313" key="5">
    <source>
        <dbReference type="EMBL" id="CAC5408145.1"/>
    </source>
</evidence>
<gene>
    <name evidence="5" type="ORF">MCOR_41568</name>
</gene>
<dbReference type="EMBL" id="CACVKT020007515">
    <property type="protein sequence ID" value="CAC5408145.1"/>
    <property type="molecule type" value="Genomic_DNA"/>
</dbReference>
<accession>A0A6J8DJE5</accession>
<dbReference type="AlphaFoldDB" id="A0A6J8DJE5"/>
<dbReference type="Proteomes" id="UP000507470">
    <property type="component" value="Unassembled WGS sequence"/>
</dbReference>
<name>A0A6J8DJE5_MYTCO</name>
<dbReference type="InterPro" id="IPR036772">
    <property type="entry name" value="SRCR-like_dom_sf"/>
</dbReference>
<organism evidence="5 6">
    <name type="scientific">Mytilus coruscus</name>
    <name type="common">Sea mussel</name>
    <dbReference type="NCBI Taxonomy" id="42192"/>
    <lineage>
        <taxon>Eukaryota</taxon>
        <taxon>Metazoa</taxon>
        <taxon>Spiralia</taxon>
        <taxon>Lophotrochozoa</taxon>
        <taxon>Mollusca</taxon>
        <taxon>Bivalvia</taxon>
        <taxon>Autobranchia</taxon>
        <taxon>Pteriomorphia</taxon>
        <taxon>Mytilida</taxon>
        <taxon>Mytiloidea</taxon>
        <taxon>Mytilidae</taxon>
        <taxon>Mytilinae</taxon>
        <taxon>Mytilus</taxon>
    </lineage>
</organism>
<dbReference type="CDD" id="cd22823">
    <property type="entry name" value="Gal_Rha_Lectin"/>
    <property type="match status" value="1"/>
</dbReference>
<dbReference type="GO" id="GO:0016020">
    <property type="term" value="C:membrane"/>
    <property type="evidence" value="ECO:0007669"/>
    <property type="project" value="InterPro"/>
</dbReference>